<dbReference type="SUPFAM" id="SSF53850">
    <property type="entry name" value="Periplasmic binding protein-like II"/>
    <property type="match status" value="1"/>
</dbReference>
<gene>
    <name evidence="1" type="ORF">FYJ78_04630</name>
</gene>
<dbReference type="PANTHER" id="PTHR43649">
    <property type="entry name" value="ARABINOSE-BINDING PROTEIN-RELATED"/>
    <property type="match status" value="1"/>
</dbReference>
<sequence>MSADAKRRLGLLLAAVLLLVLGGLYQQRQQPVTLRIGLFAGSNWDVPDSDSYAVVDAAVEKFEREHPGVTVSYVSGIKKEDYSEWLAGRLLSGDEPDIFVIPGKDFNLYASIGALQPISETGSRDPSFSWEVYYPAALDYGRYDGEIYALPAASVPTLMFVNKTLLAREGIPIPRNDWTWQEFYEICRRVTRDTDGDGRIDQFGVYDYGWRLAAVANGVRLFREDGKASFFADSRMEETVRFLRELHKLEQGREVTARDFDMGRVAFRPFTFAEYRTYKPYPWRIKKYSSFEWDCIPLPAGPSGSSSSSLQTMLMGMSARSHHKGLAWQLLKEICYDPEIQKLTLERSQGLPVRRDVVESGSLQEMPDTASPGGGLDLRVVSAVMDHAVMEPKFARYEEVMMRADSELRGVIDGSIPFDNALNRIQKEINGWLQQ</sequence>
<keyword evidence="2" id="KW-1185">Reference proteome</keyword>
<protein>
    <submittedName>
        <fullName evidence="1">Extracellular solute-binding protein</fullName>
    </submittedName>
</protein>
<comment type="caution">
    <text evidence="1">The sequence shown here is derived from an EMBL/GenBank/DDBJ whole genome shotgun (WGS) entry which is preliminary data.</text>
</comment>
<evidence type="ECO:0000313" key="2">
    <source>
        <dbReference type="Proteomes" id="UP000430222"/>
    </source>
</evidence>
<dbReference type="Gene3D" id="3.40.190.10">
    <property type="entry name" value="Periplasmic binding protein-like II"/>
    <property type="match status" value="1"/>
</dbReference>
<dbReference type="InterPro" id="IPR006059">
    <property type="entry name" value="SBP"/>
</dbReference>
<accession>A0A6I2UQL9</accession>
<dbReference type="Pfam" id="PF01547">
    <property type="entry name" value="SBP_bac_1"/>
    <property type="match status" value="1"/>
</dbReference>
<dbReference type="EMBL" id="VUNL01000004">
    <property type="protein sequence ID" value="MSV24483.1"/>
    <property type="molecule type" value="Genomic_DNA"/>
</dbReference>
<dbReference type="Proteomes" id="UP000430222">
    <property type="component" value="Unassembled WGS sequence"/>
</dbReference>
<proteinExistence type="predicted"/>
<organism evidence="1 2">
    <name type="scientific">Selenomonas montiformis</name>
    <dbReference type="NCBI Taxonomy" id="2652285"/>
    <lineage>
        <taxon>Bacteria</taxon>
        <taxon>Bacillati</taxon>
        <taxon>Bacillota</taxon>
        <taxon>Negativicutes</taxon>
        <taxon>Selenomonadales</taxon>
        <taxon>Selenomonadaceae</taxon>
        <taxon>Selenomonas</taxon>
    </lineage>
</organism>
<name>A0A6I2UQL9_9FIRM</name>
<dbReference type="PANTHER" id="PTHR43649:SF12">
    <property type="entry name" value="DIACETYLCHITOBIOSE BINDING PROTEIN DASA"/>
    <property type="match status" value="1"/>
</dbReference>
<dbReference type="AlphaFoldDB" id="A0A6I2UQL9"/>
<reference evidence="1 2" key="1">
    <citation type="submission" date="2019-08" db="EMBL/GenBank/DDBJ databases">
        <title>In-depth cultivation of the pig gut microbiome towards novel bacterial diversity and tailored functional studies.</title>
        <authorList>
            <person name="Wylensek D."/>
            <person name="Hitch T.C.A."/>
            <person name="Clavel T."/>
        </authorList>
    </citation>
    <scope>NUCLEOTIDE SEQUENCE [LARGE SCALE GENOMIC DNA]</scope>
    <source>
        <strain evidence="2">WCA-380-WT-3B3</strain>
    </source>
</reference>
<dbReference type="InterPro" id="IPR050490">
    <property type="entry name" value="Bact_solute-bd_prot1"/>
</dbReference>
<evidence type="ECO:0000313" key="1">
    <source>
        <dbReference type="EMBL" id="MSV24483.1"/>
    </source>
</evidence>